<dbReference type="InterPro" id="IPR023213">
    <property type="entry name" value="CAT-like_dom_sf"/>
</dbReference>
<keyword evidence="3" id="KW-1185">Reference proteome</keyword>
<dbReference type="Proteomes" id="UP001157006">
    <property type="component" value="Chromosome 2"/>
</dbReference>
<dbReference type="Pfam" id="PF02458">
    <property type="entry name" value="Transferase"/>
    <property type="match status" value="1"/>
</dbReference>
<organism evidence="2 3">
    <name type="scientific">Vicia faba</name>
    <name type="common">Broad bean</name>
    <name type="synonym">Faba vulgaris</name>
    <dbReference type="NCBI Taxonomy" id="3906"/>
    <lineage>
        <taxon>Eukaryota</taxon>
        <taxon>Viridiplantae</taxon>
        <taxon>Streptophyta</taxon>
        <taxon>Embryophyta</taxon>
        <taxon>Tracheophyta</taxon>
        <taxon>Spermatophyta</taxon>
        <taxon>Magnoliopsida</taxon>
        <taxon>eudicotyledons</taxon>
        <taxon>Gunneridae</taxon>
        <taxon>Pentapetalae</taxon>
        <taxon>rosids</taxon>
        <taxon>fabids</taxon>
        <taxon>Fabales</taxon>
        <taxon>Fabaceae</taxon>
        <taxon>Papilionoideae</taxon>
        <taxon>50 kb inversion clade</taxon>
        <taxon>NPAAA clade</taxon>
        <taxon>Hologalegina</taxon>
        <taxon>IRL clade</taxon>
        <taxon>Fabeae</taxon>
        <taxon>Vicia</taxon>
    </lineage>
</organism>
<evidence type="ECO:0000313" key="3">
    <source>
        <dbReference type="Proteomes" id="UP001157006"/>
    </source>
</evidence>
<proteinExistence type="inferred from homology"/>
<protein>
    <submittedName>
        <fullName evidence="2">Uncharacterized protein</fullName>
    </submittedName>
</protein>
<comment type="similarity">
    <text evidence="1">Belongs to the plant acyltransferase family.</text>
</comment>
<dbReference type="GO" id="GO:0016747">
    <property type="term" value="F:acyltransferase activity, transferring groups other than amino-acyl groups"/>
    <property type="evidence" value="ECO:0007669"/>
    <property type="project" value="TreeGrafter"/>
</dbReference>
<dbReference type="EMBL" id="OX451737">
    <property type="protein sequence ID" value="CAI8596468.1"/>
    <property type="molecule type" value="Genomic_DNA"/>
</dbReference>
<dbReference type="Gene3D" id="3.30.559.10">
    <property type="entry name" value="Chloramphenicol acetyltransferase-like domain"/>
    <property type="match status" value="1"/>
</dbReference>
<evidence type="ECO:0000256" key="1">
    <source>
        <dbReference type="ARBA" id="ARBA00009861"/>
    </source>
</evidence>
<dbReference type="InterPro" id="IPR050317">
    <property type="entry name" value="Plant_Fungal_Acyltransferase"/>
</dbReference>
<dbReference type="AlphaFoldDB" id="A0AAV0ZG07"/>
<accession>A0AAV0ZG07</accession>
<reference evidence="2 3" key="1">
    <citation type="submission" date="2023-01" db="EMBL/GenBank/DDBJ databases">
        <authorList>
            <person name="Kreplak J."/>
        </authorList>
    </citation>
    <scope>NUCLEOTIDE SEQUENCE [LARGE SCALE GENOMIC DNA]</scope>
</reference>
<dbReference type="PANTHER" id="PTHR31642:SF266">
    <property type="entry name" value="HXXXD-TYPE ACYL-TRANSFERASE FAMILY PROTEIN"/>
    <property type="match status" value="1"/>
</dbReference>
<sequence>MYISTSKLPPPSTITKKPLLSRIYYVTAENLQRLQKLAGATSNGNRKATKLECFSAYLWKLVARAAIKEDGKMGISKMGIVVDGRKRLGEMVNYFGNVLSIPFGAKSVEELIDKPLGWVVDEVREFVSIATTKEHFLGLIDWVEMNRPIPGLAKIYCGGSNEEPAFVVSSGQRFPEEKVNFGWGEVAFGSYHFPWGGEAGYVMPMPSPLRNGDWVVYMHLLKQHLEIIESKAGHVFVPLTWDYLNQ</sequence>
<dbReference type="PANTHER" id="PTHR31642">
    <property type="entry name" value="TRICHOTHECENE 3-O-ACETYLTRANSFERASE"/>
    <property type="match status" value="1"/>
</dbReference>
<name>A0AAV0ZG07_VICFA</name>
<gene>
    <name evidence="2" type="ORF">VFH_II036720</name>
</gene>
<evidence type="ECO:0000313" key="2">
    <source>
        <dbReference type="EMBL" id="CAI8596468.1"/>
    </source>
</evidence>